<reference evidence="1 2" key="1">
    <citation type="submission" date="2024-01" db="EMBL/GenBank/DDBJ databases">
        <authorList>
            <person name="Waweru B."/>
        </authorList>
    </citation>
    <scope>NUCLEOTIDE SEQUENCE [LARGE SCALE GENOMIC DNA]</scope>
</reference>
<gene>
    <name evidence="1" type="ORF">DCAF_LOCUS14335</name>
</gene>
<comment type="caution">
    <text evidence="1">The sequence shown here is derived from an EMBL/GenBank/DDBJ whole genome shotgun (WGS) entry which is preliminary data.</text>
</comment>
<dbReference type="Proteomes" id="UP001314170">
    <property type="component" value="Unassembled WGS sequence"/>
</dbReference>
<dbReference type="AlphaFoldDB" id="A0AAV1RRI0"/>
<accession>A0AAV1RRI0</accession>
<sequence length="69" mass="8017">MAYVVPIINVVADAFCVLYPVELIFKKKCRGLFEAHFEVLDFFYRAFIARGRVHQRESSDRTALLFDSS</sequence>
<evidence type="ECO:0000313" key="1">
    <source>
        <dbReference type="EMBL" id="CAK7339285.1"/>
    </source>
</evidence>
<proteinExistence type="predicted"/>
<protein>
    <submittedName>
        <fullName evidence="1">Uncharacterized protein</fullName>
    </submittedName>
</protein>
<keyword evidence="2" id="KW-1185">Reference proteome</keyword>
<organism evidence="1 2">
    <name type="scientific">Dovyalis caffra</name>
    <dbReference type="NCBI Taxonomy" id="77055"/>
    <lineage>
        <taxon>Eukaryota</taxon>
        <taxon>Viridiplantae</taxon>
        <taxon>Streptophyta</taxon>
        <taxon>Embryophyta</taxon>
        <taxon>Tracheophyta</taxon>
        <taxon>Spermatophyta</taxon>
        <taxon>Magnoliopsida</taxon>
        <taxon>eudicotyledons</taxon>
        <taxon>Gunneridae</taxon>
        <taxon>Pentapetalae</taxon>
        <taxon>rosids</taxon>
        <taxon>fabids</taxon>
        <taxon>Malpighiales</taxon>
        <taxon>Salicaceae</taxon>
        <taxon>Flacourtieae</taxon>
        <taxon>Dovyalis</taxon>
    </lineage>
</organism>
<dbReference type="EMBL" id="CAWUPB010001157">
    <property type="protein sequence ID" value="CAK7339285.1"/>
    <property type="molecule type" value="Genomic_DNA"/>
</dbReference>
<evidence type="ECO:0000313" key="2">
    <source>
        <dbReference type="Proteomes" id="UP001314170"/>
    </source>
</evidence>
<name>A0AAV1RRI0_9ROSI</name>